<proteinExistence type="predicted"/>
<comment type="catalytic activity">
    <reaction evidence="1">
        <text>ATP + protein L-histidine = ADP + protein N-phospho-L-histidine.</text>
        <dbReference type="EC" id="2.7.13.3"/>
    </reaction>
</comment>
<evidence type="ECO:0000256" key="2">
    <source>
        <dbReference type="ARBA" id="ARBA00012438"/>
    </source>
</evidence>
<dbReference type="EC" id="2.7.13.3" evidence="2"/>
<dbReference type="InterPro" id="IPR003594">
    <property type="entry name" value="HATPase_dom"/>
</dbReference>
<feature type="domain" description="Histidine kinase" evidence="3">
    <location>
        <begin position="69"/>
        <end position="319"/>
    </location>
</feature>
<evidence type="ECO:0000313" key="5">
    <source>
        <dbReference type="Proteomes" id="UP000321189"/>
    </source>
</evidence>
<dbReference type="InterPro" id="IPR036890">
    <property type="entry name" value="HATPase_C_sf"/>
</dbReference>
<sequence length="327" mass="36370">MSTLTDDYKQAFLDEQQKRIAAEQLLADKSQLLVVLNGELTKNVAELSLYQQMFVQADKMASVGVLSCSIAHEINNPLSYVISNIESLQYVSPLLSKSLHYNEQFLTGQLNAGQFKNVLVDLKKQYELAWNGHEIYSQLSESLDGLKRIKQTVHNLLNLSQFTSTHNKQYLDVSEVAGSALGVLQGQLKYCEIKTNFEQVPLIWGELSSIHQIFVELLLNAQQACEHELEKGTIIELSVTQQNEGVCIKVKDNGCGMDENTQAHLFKPFFTTHKTAHSLGIGIGMTVVNFILQDHGGKIEVSSTLGTGTTICCWLPVKVQESVINPL</sequence>
<keyword evidence="4" id="KW-0808">Transferase</keyword>
<dbReference type="EMBL" id="BJUT01000039">
    <property type="protein sequence ID" value="GEK77609.1"/>
    <property type="molecule type" value="Genomic_DNA"/>
</dbReference>
<keyword evidence="5" id="KW-1185">Reference proteome</keyword>
<evidence type="ECO:0000313" key="4">
    <source>
        <dbReference type="EMBL" id="GEK77609.1"/>
    </source>
</evidence>
<dbReference type="Pfam" id="PF02518">
    <property type="entry name" value="HATPase_c"/>
    <property type="match status" value="1"/>
</dbReference>
<comment type="caution">
    <text evidence="4">The sequence shown here is derived from an EMBL/GenBank/DDBJ whole genome shotgun (WGS) entry which is preliminary data.</text>
</comment>
<dbReference type="PROSITE" id="PS50109">
    <property type="entry name" value="HIS_KIN"/>
    <property type="match status" value="1"/>
</dbReference>
<dbReference type="RefSeq" id="WP_154945712.1">
    <property type="nucleotide sequence ID" value="NZ_BJUT01000039.1"/>
</dbReference>
<dbReference type="SMART" id="SM00387">
    <property type="entry name" value="HATPase_c"/>
    <property type="match status" value="1"/>
</dbReference>
<evidence type="ECO:0000259" key="3">
    <source>
        <dbReference type="PROSITE" id="PS50109"/>
    </source>
</evidence>
<dbReference type="InterPro" id="IPR004358">
    <property type="entry name" value="Sig_transdc_His_kin-like_C"/>
</dbReference>
<dbReference type="PANTHER" id="PTHR43065">
    <property type="entry name" value="SENSOR HISTIDINE KINASE"/>
    <property type="match status" value="1"/>
</dbReference>
<dbReference type="SUPFAM" id="SSF47384">
    <property type="entry name" value="Homodimeric domain of signal transducing histidine kinase"/>
    <property type="match status" value="1"/>
</dbReference>
<dbReference type="PRINTS" id="PR00344">
    <property type="entry name" value="BCTRLSENSOR"/>
</dbReference>
<reference evidence="4 5" key="1">
    <citation type="submission" date="2019-07" db="EMBL/GenBank/DDBJ databases">
        <title>Whole genome shotgun sequence of Pseudoalteromonas atlantica NBRC 103033.</title>
        <authorList>
            <person name="Hosoyama A."/>
            <person name="Uohara A."/>
            <person name="Ohji S."/>
            <person name="Ichikawa N."/>
        </authorList>
    </citation>
    <scope>NUCLEOTIDE SEQUENCE [LARGE SCALE GENOMIC DNA]</scope>
    <source>
        <strain evidence="4 5">NBRC 103033</strain>
    </source>
</reference>
<dbReference type="Gene3D" id="3.30.565.10">
    <property type="entry name" value="Histidine kinase-like ATPase, C-terminal domain"/>
    <property type="match status" value="1"/>
</dbReference>
<dbReference type="Proteomes" id="UP000321189">
    <property type="component" value="Unassembled WGS sequence"/>
</dbReference>
<dbReference type="InterPro" id="IPR005467">
    <property type="entry name" value="His_kinase_dom"/>
</dbReference>
<gene>
    <name evidence="4" type="ORF">PAT01_29130</name>
</gene>
<protein>
    <recommendedName>
        <fullName evidence="2">histidine kinase</fullName>
        <ecNumber evidence="2">2.7.13.3</ecNumber>
    </recommendedName>
</protein>
<dbReference type="InterPro" id="IPR036097">
    <property type="entry name" value="HisK_dim/P_sf"/>
</dbReference>
<dbReference type="GO" id="GO:0016301">
    <property type="term" value="F:kinase activity"/>
    <property type="evidence" value="ECO:0007669"/>
    <property type="project" value="UniProtKB-KW"/>
</dbReference>
<dbReference type="PANTHER" id="PTHR43065:SF50">
    <property type="entry name" value="HISTIDINE KINASE"/>
    <property type="match status" value="1"/>
</dbReference>
<organism evidence="4 5">
    <name type="scientific">Pseudoalteromonas atlantica</name>
    <name type="common">Alteromonas atlantica</name>
    <dbReference type="NCBI Taxonomy" id="288"/>
    <lineage>
        <taxon>Bacteria</taxon>
        <taxon>Pseudomonadati</taxon>
        <taxon>Pseudomonadota</taxon>
        <taxon>Gammaproteobacteria</taxon>
        <taxon>Alteromonadales</taxon>
        <taxon>Pseudoalteromonadaceae</taxon>
        <taxon>Pseudoalteromonas</taxon>
    </lineage>
</organism>
<dbReference type="SUPFAM" id="SSF55874">
    <property type="entry name" value="ATPase domain of HSP90 chaperone/DNA topoisomerase II/histidine kinase"/>
    <property type="match status" value="1"/>
</dbReference>
<accession>A0ABQ0UGL7</accession>
<name>A0ABQ0UGL7_PSEAF</name>
<dbReference type="Gene3D" id="1.10.287.130">
    <property type="match status" value="1"/>
</dbReference>
<evidence type="ECO:0000256" key="1">
    <source>
        <dbReference type="ARBA" id="ARBA00000085"/>
    </source>
</evidence>
<keyword evidence="4" id="KW-0418">Kinase</keyword>